<dbReference type="AlphaFoldDB" id="A0A3A1YYZ5"/>
<feature type="transmembrane region" description="Helical" evidence="6">
    <location>
        <begin position="119"/>
        <end position="136"/>
    </location>
</feature>
<comment type="subcellular location">
    <subcellularLocation>
        <location evidence="1">Cell membrane</location>
        <topology evidence="1">Multi-pass membrane protein</topology>
    </subcellularLocation>
</comment>
<evidence type="ECO:0000313" key="7">
    <source>
        <dbReference type="EMBL" id="RIY41327.1"/>
    </source>
</evidence>
<gene>
    <name evidence="7" type="ORF">CJP73_07305</name>
</gene>
<accession>A0A3A1YYZ5</accession>
<dbReference type="CDD" id="cd06581">
    <property type="entry name" value="TM_PBP1_LivM_like"/>
    <property type="match status" value="1"/>
</dbReference>
<feature type="transmembrane region" description="Helical" evidence="6">
    <location>
        <begin position="142"/>
        <end position="163"/>
    </location>
</feature>
<feature type="transmembrane region" description="Helical" evidence="6">
    <location>
        <begin position="256"/>
        <end position="281"/>
    </location>
</feature>
<evidence type="ECO:0000313" key="8">
    <source>
        <dbReference type="Proteomes" id="UP000266206"/>
    </source>
</evidence>
<sequence>MRWTPASHRGDPFYKSWHAAELLLWVAAIAAFFIYPNYLPLATLVVIVALFALSLDLAMGYAGIVSLGHAAYFGLGAYVAAWLGKYGWTEPITGVLVAMVASGLLGLITARVVARGTELSCLLVTLGLGLLLFEAANKANDITGGIDGLYGVVIAPVLGLFEFDFAGKTGYWYSLCWLMFGLLVVRKIIGSPLGLTLRGIGLNKKRTAALGVDNSRALTIAYTISTALAGVAGALLTQTTQYVAIDVLAFHRSADVLTMLIIGGAGYLYGGILGAAAFIILQDLLSGMNPIYWQFWLGWALVIIVLFLPEGAFGSFQQLVRRRRPKLNKEQDRA</sequence>
<keyword evidence="2" id="KW-1003">Cell membrane</keyword>
<feature type="transmembrane region" description="Helical" evidence="6">
    <location>
        <begin position="220"/>
        <end position="244"/>
    </location>
</feature>
<evidence type="ECO:0000256" key="3">
    <source>
        <dbReference type="ARBA" id="ARBA00022692"/>
    </source>
</evidence>
<dbReference type="PANTHER" id="PTHR30482:SF17">
    <property type="entry name" value="ABC TRANSPORTER ATP-BINDING PROTEIN"/>
    <property type="match status" value="1"/>
</dbReference>
<dbReference type="OrthoDB" id="3460090at2"/>
<evidence type="ECO:0000256" key="1">
    <source>
        <dbReference type="ARBA" id="ARBA00004651"/>
    </source>
</evidence>
<dbReference type="InterPro" id="IPR001851">
    <property type="entry name" value="ABC_transp_permease"/>
</dbReference>
<feature type="transmembrane region" description="Helical" evidence="6">
    <location>
        <begin position="170"/>
        <end position="189"/>
    </location>
</feature>
<evidence type="ECO:0000256" key="4">
    <source>
        <dbReference type="ARBA" id="ARBA00022989"/>
    </source>
</evidence>
<dbReference type="EMBL" id="NQYH01000004">
    <property type="protein sequence ID" value="RIY41327.1"/>
    <property type="molecule type" value="Genomic_DNA"/>
</dbReference>
<proteinExistence type="predicted"/>
<protein>
    <submittedName>
        <fullName evidence="7">Branched-chain amino acid ABC transporter permease</fullName>
    </submittedName>
</protein>
<dbReference type="RefSeq" id="WP_119515952.1">
    <property type="nucleotide sequence ID" value="NZ_NQYH01000004.1"/>
</dbReference>
<keyword evidence="4 6" id="KW-1133">Transmembrane helix</keyword>
<keyword evidence="3 6" id="KW-0812">Transmembrane</keyword>
<organism evidence="7 8">
    <name type="scientific">Neopusillimonas maritima</name>
    <dbReference type="NCBI Taxonomy" id="2026239"/>
    <lineage>
        <taxon>Bacteria</taxon>
        <taxon>Pseudomonadati</taxon>
        <taxon>Pseudomonadota</taxon>
        <taxon>Betaproteobacteria</taxon>
        <taxon>Burkholderiales</taxon>
        <taxon>Alcaligenaceae</taxon>
        <taxon>Neopusillimonas</taxon>
    </lineage>
</organism>
<keyword evidence="5 6" id="KW-0472">Membrane</keyword>
<feature type="transmembrane region" description="Helical" evidence="6">
    <location>
        <begin position="94"/>
        <end position="114"/>
    </location>
</feature>
<evidence type="ECO:0000256" key="6">
    <source>
        <dbReference type="SAM" id="Phobius"/>
    </source>
</evidence>
<name>A0A3A1YYZ5_9BURK</name>
<dbReference type="Proteomes" id="UP000266206">
    <property type="component" value="Unassembled WGS sequence"/>
</dbReference>
<comment type="caution">
    <text evidence="7">The sequence shown here is derived from an EMBL/GenBank/DDBJ whole genome shotgun (WGS) entry which is preliminary data.</text>
</comment>
<reference evidence="7 8" key="1">
    <citation type="submission" date="2017-08" db="EMBL/GenBank/DDBJ databases">
        <title>Pusillimonas indicus sp. nov., a member of the family Alcaligenaceae isolated from surface seawater.</title>
        <authorList>
            <person name="Li J."/>
        </authorList>
    </citation>
    <scope>NUCLEOTIDE SEQUENCE [LARGE SCALE GENOMIC DNA]</scope>
    <source>
        <strain evidence="7 8">L52-1-41</strain>
    </source>
</reference>
<feature type="transmembrane region" description="Helical" evidence="6">
    <location>
        <begin position="293"/>
        <end position="316"/>
    </location>
</feature>
<dbReference type="Pfam" id="PF02653">
    <property type="entry name" value="BPD_transp_2"/>
    <property type="match status" value="1"/>
</dbReference>
<evidence type="ECO:0000256" key="2">
    <source>
        <dbReference type="ARBA" id="ARBA00022475"/>
    </source>
</evidence>
<dbReference type="InterPro" id="IPR043428">
    <property type="entry name" value="LivM-like"/>
</dbReference>
<evidence type="ECO:0000256" key="5">
    <source>
        <dbReference type="ARBA" id="ARBA00023136"/>
    </source>
</evidence>
<feature type="transmembrane region" description="Helical" evidence="6">
    <location>
        <begin position="70"/>
        <end position="88"/>
    </location>
</feature>
<dbReference type="GO" id="GO:0015658">
    <property type="term" value="F:branched-chain amino acid transmembrane transporter activity"/>
    <property type="evidence" value="ECO:0007669"/>
    <property type="project" value="InterPro"/>
</dbReference>
<feature type="transmembrane region" description="Helical" evidence="6">
    <location>
        <begin position="12"/>
        <end position="35"/>
    </location>
</feature>
<dbReference type="PANTHER" id="PTHR30482">
    <property type="entry name" value="HIGH-AFFINITY BRANCHED-CHAIN AMINO ACID TRANSPORT SYSTEM PERMEASE"/>
    <property type="match status" value="1"/>
</dbReference>
<dbReference type="GO" id="GO:0005886">
    <property type="term" value="C:plasma membrane"/>
    <property type="evidence" value="ECO:0007669"/>
    <property type="project" value="UniProtKB-SubCell"/>
</dbReference>